<accession>A0A024WKE4</accession>
<sequence length="49" mass="5958">MKVIKKEQKKSIVSNNFDKDKNKDNSQNTKEYLIFIKYRILKEKKLNIL</sequence>
<dbReference type="AlphaFoldDB" id="A0A024WKE4"/>
<protein>
    <submittedName>
        <fullName evidence="1">Uncharacterized protein</fullName>
    </submittedName>
</protein>
<organism evidence="1 2">
    <name type="scientific">Plasmodium falciparum MaliPS096_E11</name>
    <dbReference type="NCBI Taxonomy" id="1036727"/>
    <lineage>
        <taxon>Eukaryota</taxon>
        <taxon>Sar</taxon>
        <taxon>Alveolata</taxon>
        <taxon>Apicomplexa</taxon>
        <taxon>Aconoidasida</taxon>
        <taxon>Haemosporida</taxon>
        <taxon>Plasmodiidae</taxon>
        <taxon>Plasmodium</taxon>
        <taxon>Plasmodium (Laverania)</taxon>
    </lineage>
</organism>
<reference evidence="1 2" key="2">
    <citation type="submission" date="2013-02" db="EMBL/GenBank/DDBJ databases">
        <title>The Genome Sequence of Plasmodium falciparum MaliPS096_E11.</title>
        <authorList>
            <consortium name="The Broad Institute Genome Sequencing Platform"/>
            <consortium name="The Broad Institute Genome Sequencing Center for Infectious Disease"/>
            <person name="Neafsey D."/>
            <person name="Cheeseman I."/>
            <person name="Volkman S."/>
            <person name="Adams J."/>
            <person name="Walker B."/>
            <person name="Young S.K."/>
            <person name="Zeng Q."/>
            <person name="Gargeya S."/>
            <person name="Fitzgerald M."/>
            <person name="Haas B."/>
            <person name="Abouelleil A."/>
            <person name="Alvarado L."/>
            <person name="Arachchi H.M."/>
            <person name="Berlin A.M."/>
            <person name="Chapman S.B."/>
            <person name="Dewar J."/>
            <person name="Goldberg J."/>
            <person name="Griggs A."/>
            <person name="Gujja S."/>
            <person name="Hansen M."/>
            <person name="Howarth C."/>
            <person name="Imamovic A."/>
            <person name="Larimer J."/>
            <person name="McCowan C."/>
            <person name="Murphy C."/>
            <person name="Neiman D."/>
            <person name="Pearson M."/>
            <person name="Priest M."/>
            <person name="Roberts A."/>
            <person name="Saif S."/>
            <person name="Shea T."/>
            <person name="Sisk P."/>
            <person name="Sykes S."/>
            <person name="Wortman J."/>
            <person name="Nusbaum C."/>
            <person name="Birren B."/>
        </authorList>
    </citation>
    <scope>NUCLEOTIDE SEQUENCE [LARGE SCALE GENOMIC DNA]</scope>
    <source>
        <strain evidence="1 2">MaliPS096_E11</strain>
    </source>
</reference>
<evidence type="ECO:0000313" key="1">
    <source>
        <dbReference type="EMBL" id="ETW47428.1"/>
    </source>
</evidence>
<evidence type="ECO:0000313" key="2">
    <source>
        <dbReference type="Proteomes" id="UP000030699"/>
    </source>
</evidence>
<dbReference type="Proteomes" id="UP000030699">
    <property type="component" value="Unassembled WGS sequence"/>
</dbReference>
<reference evidence="1 2" key="1">
    <citation type="submission" date="2013-02" db="EMBL/GenBank/DDBJ databases">
        <title>The Genome Annotation of Plasmodium falciparum MaliPS096_E11.</title>
        <authorList>
            <consortium name="The Broad Institute Genome Sequencing Platform"/>
            <consortium name="The Broad Institute Genome Sequencing Center for Infectious Disease"/>
            <person name="Neafsey D."/>
            <person name="Hoffman S."/>
            <person name="Volkman S."/>
            <person name="Rosenthal P."/>
            <person name="Walker B."/>
            <person name="Young S.K."/>
            <person name="Zeng Q."/>
            <person name="Gargeya S."/>
            <person name="Fitzgerald M."/>
            <person name="Haas B."/>
            <person name="Abouelleil A."/>
            <person name="Allen A.W."/>
            <person name="Alvarado L."/>
            <person name="Arachchi H.M."/>
            <person name="Berlin A.M."/>
            <person name="Chapman S.B."/>
            <person name="Gainer-Dewar J."/>
            <person name="Goldberg J."/>
            <person name="Griggs A."/>
            <person name="Gujja S."/>
            <person name="Hansen M."/>
            <person name="Howarth C."/>
            <person name="Imamovic A."/>
            <person name="Ireland A."/>
            <person name="Larimer J."/>
            <person name="McCowan C."/>
            <person name="Murphy C."/>
            <person name="Pearson M."/>
            <person name="Poon T.W."/>
            <person name="Priest M."/>
            <person name="Roberts A."/>
            <person name="Saif S."/>
            <person name="Shea T."/>
            <person name="Sisk P."/>
            <person name="Sykes S."/>
            <person name="Wortman J."/>
            <person name="Nusbaum C."/>
            <person name="Birren B."/>
        </authorList>
    </citation>
    <scope>NUCLEOTIDE SEQUENCE [LARGE SCALE GENOMIC DNA]</scope>
    <source>
        <strain evidence="1 2">MaliPS096_E11</strain>
    </source>
</reference>
<proteinExistence type="predicted"/>
<gene>
    <name evidence="1" type="ORF">PFMALIP_04507</name>
</gene>
<dbReference type="EMBL" id="KI925610">
    <property type="protein sequence ID" value="ETW47428.1"/>
    <property type="molecule type" value="Genomic_DNA"/>
</dbReference>
<name>A0A024WKE4_PLAFA</name>